<name>A0AA40GB96_9HYME</name>
<evidence type="ECO:0000313" key="1">
    <source>
        <dbReference type="EMBL" id="KAK1134577.1"/>
    </source>
</evidence>
<dbReference type="EMBL" id="JAHYIQ010000002">
    <property type="protein sequence ID" value="KAK1134577.1"/>
    <property type="molecule type" value="Genomic_DNA"/>
</dbReference>
<accession>A0AA40GB96</accession>
<protein>
    <submittedName>
        <fullName evidence="1">Uncharacterized protein</fullName>
    </submittedName>
</protein>
<organism evidence="1 2">
    <name type="scientific">Melipona bicolor</name>
    <dbReference type="NCBI Taxonomy" id="60889"/>
    <lineage>
        <taxon>Eukaryota</taxon>
        <taxon>Metazoa</taxon>
        <taxon>Ecdysozoa</taxon>
        <taxon>Arthropoda</taxon>
        <taxon>Hexapoda</taxon>
        <taxon>Insecta</taxon>
        <taxon>Pterygota</taxon>
        <taxon>Neoptera</taxon>
        <taxon>Endopterygota</taxon>
        <taxon>Hymenoptera</taxon>
        <taxon>Apocrita</taxon>
        <taxon>Aculeata</taxon>
        <taxon>Apoidea</taxon>
        <taxon>Anthophila</taxon>
        <taxon>Apidae</taxon>
        <taxon>Melipona</taxon>
    </lineage>
</organism>
<proteinExistence type="predicted"/>
<dbReference type="Proteomes" id="UP001177670">
    <property type="component" value="Unassembled WGS sequence"/>
</dbReference>
<reference evidence="1" key="1">
    <citation type="submission" date="2021-10" db="EMBL/GenBank/DDBJ databases">
        <title>Melipona bicolor Genome sequencing and assembly.</title>
        <authorList>
            <person name="Araujo N.S."/>
            <person name="Arias M.C."/>
        </authorList>
    </citation>
    <scope>NUCLEOTIDE SEQUENCE</scope>
    <source>
        <strain evidence="1">USP_2M_L1-L4_2017</strain>
        <tissue evidence="1">Whole body</tissue>
    </source>
</reference>
<keyword evidence="2" id="KW-1185">Reference proteome</keyword>
<comment type="caution">
    <text evidence="1">The sequence shown here is derived from an EMBL/GenBank/DDBJ whole genome shotgun (WGS) entry which is preliminary data.</text>
</comment>
<sequence>MVRAQREIRTLATWILDPVICEPRSLELLLLVVRVLPRILLCVFNASFFPKTTNAFPPVTIVHPAYASISTRYACFSSNEFNRVKGYVVQEPGILVLHGRTFRTMEGLIPVDQGRRLIETSTVEGATVRRNRKQKRPCEGRANPVKTDGLNLRDRGELMKCKLRLNVNASSCFRHVRFGSWYKQRSALEFN</sequence>
<dbReference type="AlphaFoldDB" id="A0AA40GB96"/>
<evidence type="ECO:0000313" key="2">
    <source>
        <dbReference type="Proteomes" id="UP001177670"/>
    </source>
</evidence>
<gene>
    <name evidence="1" type="ORF">K0M31_007359</name>
</gene>